<comment type="caution">
    <text evidence="2">The sequence shown here is derived from an EMBL/GenBank/DDBJ whole genome shotgun (WGS) entry which is preliminary data.</text>
</comment>
<proteinExistence type="predicted"/>
<dbReference type="OrthoDB" id="7276611at2"/>
<name>A0A318R1L9_9PROT</name>
<evidence type="ECO:0000313" key="3">
    <source>
        <dbReference type="Proteomes" id="UP000247417"/>
    </source>
</evidence>
<keyword evidence="1" id="KW-0472">Membrane</keyword>
<keyword evidence="1" id="KW-1133">Transmembrane helix</keyword>
<keyword evidence="1" id="KW-0812">Transmembrane</keyword>
<evidence type="ECO:0000313" key="2">
    <source>
        <dbReference type="EMBL" id="PYD79563.1"/>
    </source>
</evidence>
<sequence>MFILWRLLGFGDDRQLYDRVVRLETKAETTDSDVRTLFGKVDDLTRRVDANGEQTRRELSADIRVLSEQVGEFRGGIKLANWIAVTSIVLVTGLLGWGQIGDAAWSACKHLFGYS</sequence>
<dbReference type="EMBL" id="NKTX01000070">
    <property type="protein sequence ID" value="PYD79563.1"/>
    <property type="molecule type" value="Genomic_DNA"/>
</dbReference>
<dbReference type="STRING" id="940286.GCA_000227565_02711"/>
<accession>A0A318R1L9</accession>
<reference evidence="2 3" key="1">
    <citation type="submission" date="2017-07" db="EMBL/GenBank/DDBJ databases">
        <title>A draft genome sequence of Komagataeibacter oboediens LMG 18849.</title>
        <authorList>
            <person name="Skraban J."/>
            <person name="Cleenwerck I."/>
            <person name="Vandamme P."/>
            <person name="Trcek J."/>
        </authorList>
    </citation>
    <scope>NUCLEOTIDE SEQUENCE [LARGE SCALE GENOMIC DNA]</scope>
    <source>
        <strain evidence="2 3">LMG 18849</strain>
    </source>
</reference>
<organism evidence="2 3">
    <name type="scientific">Komagataeibacter oboediens</name>
    <dbReference type="NCBI Taxonomy" id="65958"/>
    <lineage>
        <taxon>Bacteria</taxon>
        <taxon>Pseudomonadati</taxon>
        <taxon>Pseudomonadota</taxon>
        <taxon>Alphaproteobacteria</taxon>
        <taxon>Acetobacterales</taxon>
        <taxon>Acetobacteraceae</taxon>
        <taxon>Komagataeibacter</taxon>
    </lineage>
</organism>
<gene>
    <name evidence="2" type="ORF">CFR80_15040</name>
</gene>
<dbReference type="AlphaFoldDB" id="A0A318R1L9"/>
<evidence type="ECO:0000256" key="1">
    <source>
        <dbReference type="SAM" id="Phobius"/>
    </source>
</evidence>
<feature type="transmembrane region" description="Helical" evidence="1">
    <location>
        <begin position="79"/>
        <end position="97"/>
    </location>
</feature>
<dbReference type="Proteomes" id="UP000247417">
    <property type="component" value="Unassembled WGS sequence"/>
</dbReference>
<dbReference type="RefSeq" id="WP_010514112.1">
    <property type="nucleotide sequence ID" value="NZ_BDLT01000080.1"/>
</dbReference>
<protein>
    <submittedName>
        <fullName evidence="2">Uncharacterized protein</fullName>
    </submittedName>
</protein>